<accession>A0A8S5TJR1</accession>
<keyword evidence="1" id="KW-0547">Nucleotide-binding</keyword>
<proteinExistence type="predicted"/>
<keyword evidence="1" id="KW-0347">Helicase</keyword>
<evidence type="ECO:0000313" key="1">
    <source>
        <dbReference type="EMBL" id="DAF63409.1"/>
    </source>
</evidence>
<keyword evidence="1" id="KW-0378">Hydrolase</keyword>
<sequence>MSNAIFRLADVGILERKLENNLVVLTEIKEDEEDERLLQSIDTELNDLKKLPTITIHSLQTTAHWVVTDEERDCACCSYCKWYIDRPNASFAIPRYKYCPNCGARMEEAK</sequence>
<keyword evidence="1" id="KW-0067">ATP-binding</keyword>
<dbReference type="GO" id="GO:0004386">
    <property type="term" value="F:helicase activity"/>
    <property type="evidence" value="ECO:0007669"/>
    <property type="project" value="UniProtKB-KW"/>
</dbReference>
<dbReference type="EMBL" id="BK032839">
    <property type="protein sequence ID" value="DAF63409.1"/>
    <property type="molecule type" value="Genomic_DNA"/>
</dbReference>
<organism evidence="1">
    <name type="scientific">Siphoviridae sp. ctvI513</name>
    <dbReference type="NCBI Taxonomy" id="2827965"/>
    <lineage>
        <taxon>Viruses</taxon>
        <taxon>Duplodnaviria</taxon>
        <taxon>Heunggongvirae</taxon>
        <taxon>Uroviricota</taxon>
        <taxon>Caudoviricetes</taxon>
    </lineage>
</organism>
<reference evidence="1" key="1">
    <citation type="journal article" date="2021" name="Proc. Natl. Acad. Sci. U.S.A.">
        <title>A Catalog of Tens of Thousands of Viruses from Human Metagenomes Reveals Hidden Associations with Chronic Diseases.</title>
        <authorList>
            <person name="Tisza M.J."/>
            <person name="Buck C.B."/>
        </authorList>
    </citation>
    <scope>NUCLEOTIDE SEQUENCE</scope>
    <source>
        <strain evidence="1">CtvI513</strain>
    </source>
</reference>
<protein>
    <submittedName>
        <fullName evidence="1">DNA REPAIR HELICASE RAD25, SSL2, PRE-INITIATION COMPLEX, RNA POLYMERASE.0A</fullName>
    </submittedName>
</protein>
<name>A0A8S5TJR1_9CAUD</name>